<dbReference type="EMBL" id="FWWY01000001">
    <property type="protein sequence ID" value="SMC05712.1"/>
    <property type="molecule type" value="Genomic_DNA"/>
</dbReference>
<reference evidence="3" key="1">
    <citation type="submission" date="2017-04" db="EMBL/GenBank/DDBJ databases">
        <authorList>
            <person name="Varghese N."/>
            <person name="Submissions S."/>
        </authorList>
    </citation>
    <scope>NUCLEOTIDE SEQUENCE [LARGE SCALE GENOMIC DNA]</scope>
    <source>
        <strain evidence="3">DSM 9293</strain>
    </source>
</reference>
<sequence>MEELSGLPWYSKVFWITAAILYGLLKLSVRMFLWLLRVVMFTVRIVWWLAVRILLIVWVIFLSYNIGYQLTNRDSDYII</sequence>
<organism evidence="2 3">
    <name type="scientific">Sulfobacillus thermosulfidooxidans (strain DSM 9293 / VKM B-1269 / AT-1)</name>
    <dbReference type="NCBI Taxonomy" id="929705"/>
    <lineage>
        <taxon>Bacteria</taxon>
        <taxon>Bacillati</taxon>
        <taxon>Bacillota</taxon>
        <taxon>Clostridia</taxon>
        <taxon>Eubacteriales</taxon>
        <taxon>Clostridiales Family XVII. Incertae Sedis</taxon>
        <taxon>Sulfobacillus</taxon>
    </lineage>
</organism>
<dbReference type="RefSeq" id="WP_020373570.1">
    <property type="nucleotide sequence ID" value="NZ_FWWY01000001.1"/>
</dbReference>
<keyword evidence="1" id="KW-1133">Transmembrane helix</keyword>
<protein>
    <submittedName>
        <fullName evidence="2">Uncharacterized protein</fullName>
    </submittedName>
</protein>
<evidence type="ECO:0000313" key="3">
    <source>
        <dbReference type="Proteomes" id="UP000192660"/>
    </source>
</evidence>
<proteinExistence type="predicted"/>
<dbReference type="AlphaFoldDB" id="A0A1W1WHQ3"/>
<feature type="transmembrane region" description="Helical" evidence="1">
    <location>
        <begin position="45"/>
        <end position="66"/>
    </location>
</feature>
<evidence type="ECO:0000313" key="2">
    <source>
        <dbReference type="EMBL" id="SMC05712.1"/>
    </source>
</evidence>
<keyword evidence="1" id="KW-0472">Membrane</keyword>
<accession>A0A1W1WHQ3</accession>
<keyword evidence="3" id="KW-1185">Reference proteome</keyword>
<feature type="transmembrane region" description="Helical" evidence="1">
    <location>
        <begin position="13"/>
        <end position="33"/>
    </location>
</feature>
<gene>
    <name evidence="2" type="ORF">SAMN00768000_2405</name>
</gene>
<keyword evidence="1" id="KW-0812">Transmembrane</keyword>
<dbReference type="Proteomes" id="UP000192660">
    <property type="component" value="Unassembled WGS sequence"/>
</dbReference>
<evidence type="ECO:0000256" key="1">
    <source>
        <dbReference type="SAM" id="Phobius"/>
    </source>
</evidence>
<name>A0A1W1WHQ3_SULTA</name>